<feature type="region of interest" description="C-terminal hotdog fold" evidence="5">
    <location>
        <begin position="1905"/>
        <end position="2044"/>
    </location>
</feature>
<dbReference type="InterPro" id="IPR014031">
    <property type="entry name" value="Ketoacyl_synth_C"/>
</dbReference>
<evidence type="ECO:0000256" key="1">
    <source>
        <dbReference type="ARBA" id="ARBA00022450"/>
    </source>
</evidence>
<feature type="compositionally biased region" description="Gly residues" evidence="6">
    <location>
        <begin position="2056"/>
        <end position="2072"/>
    </location>
</feature>
<dbReference type="InterPro" id="IPR020806">
    <property type="entry name" value="PKS_PP-bd"/>
</dbReference>
<dbReference type="CDD" id="cd00833">
    <property type="entry name" value="PKS"/>
    <property type="match status" value="2"/>
</dbReference>
<dbReference type="InterPro" id="IPR050091">
    <property type="entry name" value="PKS_NRPS_Biosynth_Enz"/>
</dbReference>
<name>A0ABV4Q8A5_9ACTN</name>
<keyword evidence="11" id="KW-1185">Reference proteome</keyword>
<dbReference type="Pfam" id="PF00109">
    <property type="entry name" value="ketoacyl-synt"/>
    <property type="match status" value="2"/>
</dbReference>
<dbReference type="SMART" id="SM01294">
    <property type="entry name" value="PKS_PP_betabranch"/>
    <property type="match status" value="2"/>
</dbReference>
<feature type="domain" description="Carrier" evidence="7">
    <location>
        <begin position="793"/>
        <end position="868"/>
    </location>
</feature>
<dbReference type="Pfam" id="PF16197">
    <property type="entry name" value="KAsynt_C_assoc"/>
    <property type="match status" value="2"/>
</dbReference>
<feature type="active site" description="Proton donor; for dehydratase activity" evidence="5">
    <location>
        <position position="1965"/>
    </location>
</feature>
<evidence type="ECO:0000313" key="11">
    <source>
        <dbReference type="Proteomes" id="UP001569963"/>
    </source>
</evidence>
<dbReference type="RefSeq" id="WP_371947549.1">
    <property type="nucleotide sequence ID" value="NZ_JAXCEI010000002.1"/>
</dbReference>
<dbReference type="InterPro" id="IPR014030">
    <property type="entry name" value="Ketoacyl_synth_N"/>
</dbReference>
<accession>A0ABV4Q8A5</accession>
<dbReference type="SMART" id="SM00826">
    <property type="entry name" value="PKS_DH"/>
    <property type="match status" value="1"/>
</dbReference>
<feature type="compositionally biased region" description="Basic and acidic residues" evidence="6">
    <location>
        <begin position="2043"/>
        <end position="2053"/>
    </location>
</feature>
<keyword evidence="1" id="KW-0596">Phosphopantetheine</keyword>
<dbReference type="Gene3D" id="3.10.129.110">
    <property type="entry name" value="Polyketide synthase dehydratase"/>
    <property type="match status" value="1"/>
</dbReference>
<dbReference type="Pfam" id="PF14765">
    <property type="entry name" value="PS-DH"/>
    <property type="match status" value="1"/>
</dbReference>
<dbReference type="Gene3D" id="3.40.47.10">
    <property type="match status" value="2"/>
</dbReference>
<dbReference type="PROSITE" id="PS50075">
    <property type="entry name" value="CARRIER"/>
    <property type="match status" value="2"/>
</dbReference>
<dbReference type="InterPro" id="IPR018201">
    <property type="entry name" value="Ketoacyl_synth_AS"/>
</dbReference>
<dbReference type="EMBL" id="JAXCEI010000002">
    <property type="protein sequence ID" value="MFA1538209.1"/>
    <property type="molecule type" value="Genomic_DNA"/>
</dbReference>
<reference evidence="10 11" key="1">
    <citation type="submission" date="2023-11" db="EMBL/GenBank/DDBJ databases">
        <title>Actinomadura monticuli sp. nov., isolated from volcanic ash.</title>
        <authorList>
            <person name="Lee S.D."/>
            <person name="Yang H."/>
            <person name="Kim I.S."/>
        </authorList>
    </citation>
    <scope>NUCLEOTIDE SEQUENCE [LARGE SCALE GENOMIC DNA]</scope>
    <source>
        <strain evidence="10 11">DLS-62</strain>
    </source>
</reference>
<dbReference type="InterPro" id="IPR020841">
    <property type="entry name" value="PKS_Beta-ketoAc_synthase_dom"/>
</dbReference>
<evidence type="ECO:0000256" key="4">
    <source>
        <dbReference type="ARBA" id="ARBA00023315"/>
    </source>
</evidence>
<dbReference type="Gene3D" id="3.30.70.3290">
    <property type="match status" value="1"/>
</dbReference>
<feature type="domain" description="PKS/mFAS DH" evidence="9">
    <location>
        <begin position="1773"/>
        <end position="2044"/>
    </location>
</feature>
<dbReference type="InterPro" id="IPR049900">
    <property type="entry name" value="PKS_mFAS_DH"/>
</dbReference>
<dbReference type="Gene3D" id="1.10.1200.10">
    <property type="entry name" value="ACP-like"/>
    <property type="match status" value="2"/>
</dbReference>
<feature type="compositionally biased region" description="Pro residues" evidence="6">
    <location>
        <begin position="766"/>
        <end position="776"/>
    </location>
</feature>
<dbReference type="SMART" id="SM00823">
    <property type="entry name" value="PKS_PP"/>
    <property type="match status" value="2"/>
</dbReference>
<dbReference type="PROSITE" id="PS52019">
    <property type="entry name" value="PKS_MFAS_DH"/>
    <property type="match status" value="1"/>
</dbReference>
<dbReference type="Pfam" id="PF21089">
    <property type="entry name" value="PKS_DH_N"/>
    <property type="match status" value="1"/>
</dbReference>
<feature type="active site" description="Proton acceptor; for dehydratase activity" evidence="5">
    <location>
        <position position="1805"/>
    </location>
</feature>
<dbReference type="InterPro" id="IPR016039">
    <property type="entry name" value="Thiolase-like"/>
</dbReference>
<dbReference type="SUPFAM" id="SSF52151">
    <property type="entry name" value="FabD/lysophospholipase-like"/>
    <property type="match status" value="2"/>
</dbReference>
<comment type="caution">
    <text evidence="10">The sequence shown here is derived from an EMBL/GenBank/DDBJ whole genome shotgun (WGS) entry which is preliminary data.</text>
</comment>
<feature type="region of interest" description="Disordered" evidence="6">
    <location>
        <begin position="2043"/>
        <end position="2087"/>
    </location>
</feature>
<dbReference type="InterPro" id="IPR009081">
    <property type="entry name" value="PP-bd_ACP"/>
</dbReference>
<organism evidence="10 11">
    <name type="scientific">Actinomadura monticuli</name>
    <dbReference type="NCBI Taxonomy" id="3097367"/>
    <lineage>
        <taxon>Bacteria</taxon>
        <taxon>Bacillati</taxon>
        <taxon>Actinomycetota</taxon>
        <taxon>Actinomycetes</taxon>
        <taxon>Streptosporangiales</taxon>
        <taxon>Thermomonosporaceae</taxon>
        <taxon>Actinomadura</taxon>
    </lineage>
</organism>
<evidence type="ECO:0000259" key="9">
    <source>
        <dbReference type="PROSITE" id="PS52019"/>
    </source>
</evidence>
<dbReference type="Pfam" id="PF02801">
    <property type="entry name" value="Ketoacyl-synt_C"/>
    <property type="match status" value="2"/>
</dbReference>
<dbReference type="Proteomes" id="UP001569963">
    <property type="component" value="Unassembled WGS sequence"/>
</dbReference>
<dbReference type="SMART" id="SM00825">
    <property type="entry name" value="PKS_KS"/>
    <property type="match status" value="2"/>
</dbReference>
<feature type="region of interest" description="N-terminal hotdog fold" evidence="5">
    <location>
        <begin position="1773"/>
        <end position="1893"/>
    </location>
</feature>
<feature type="domain" description="Ketosynthase family 3 (KS3)" evidence="8">
    <location>
        <begin position="886"/>
        <end position="1312"/>
    </location>
</feature>
<dbReference type="PANTHER" id="PTHR43775:SF51">
    <property type="entry name" value="INACTIVE PHENOLPHTHIOCEROL SYNTHESIS POLYKETIDE SYNTHASE TYPE I PKS1-RELATED"/>
    <property type="match status" value="1"/>
</dbReference>
<sequence length="2269" mass="235364">MPAQDHAPIAVIGLACRLPHAPDPAAFWRLLRDGEDAISTMPADRGRAWPGGFLDDVASFDAEFFGISPREALAMDPQQRLMLELTWEALEDAGVRPPSLAGSDTGVFVGAIWAEYAALLARADLDGSARHAMTGLHRSIIANRVSYRYDLRGPSLHIDTAQSSSLVAVHVAAESLRRGECPLALAGGVNLILGEDGMEMADQFGGLSPDGRCHTFDARANGFVRGEGGGVVLLKPLDAAVRDGDPVYCVILGGAVNNDGSTDALTVPSAAAQESVLRAAYRAAVVSPEDVQYVELHGSGTPVGDPVEAAALGAVLGADRPAGAPLPVGSVKTNIGHLEGAGGIAGLIKTALSLRHRRLPASLNFSTPNPDIPLDRLGLRVQAEPSGWPRPDRPLLAGVSSFGMGGTNCHLVLGQAPEPAVEDDRPAATPTADVPWPLSGTSRAALAAQAGRLRRHLAEHPDADVADVGYSLGTTRSAFAHRAVVFGVDLDERLDRLACLEEGTGAEGLVEGSAADGGVTVLLGGAGSGHAEIVDDLYAVHPRFAQALDEARALLGPGPGEAAAVFALDVALYRLVESWGIEADTLVGHAAGAAAAAHVAGALSLADACALVTAQGRLAQAPDEDAVPDEDAALDGLRDVVSGMAVSAPAVPVVSGATGRPITVEQLGSPDHWAGQAREPGRLMEGVRSLGGDAGTFLELGPDTRLAAAVAELYVRGADLAWDQVFAGRRCRRVGLPTYAFQRTRFWPGTASRPVPEHEPEHKPSPPEAPAAPPGDSPFVQRLAALNDADREQALLETVRASVAAVLGHATPDAVDPRLTFKQLGFDSIAGTELSRRLGAETGLALPTTLTFDHPTPAAVADHLRDRVLRAPAASPGGRAAPDASGDPIVIVGMACRYPGGVTSPEELWDLVDGRVDAVGAFPENRGWDLAELFDPDPGRSGRSYVREGGFLYDADLFDAGFFEISPREAAAMDPQQRLLLETAWQAFERAGVDAASLRRSPTGVFVGATTQDYGPRMHEASQDADGQLLTGTAPSVMAGRLAFSFGLEGPAMTVDTACSSSLVAMHLACQSLRQGECSLALAGGVTVMATPGMFVEFSRQRGVARDGRCKAFSAAADGTGWAEGVGLVVLERLSDARRNGHRVLAVVRGSAINQDGASNGLTAPNGPSQERVIRRALANAGLSASDVDAVEAHGTGTTLGDPIEANALLATYGRDRPADRPVWLGTVKSNIGHTQAAAGVAGVIKMVMALRHGTLPATLHVDEPSPHVDWSAGEARLLTGPVDWPDTGRPRRAAVSSFGISGTNAHLVLEQAPERGGPEPSAPLWVLSAKSARALRAQARRLAEHVAAAPGVTPAEVGWSLIRTRSVFEHRAAVIGGDRLRLLDGLAALADGRPDVDVVTGVAGAGGARPVLVFPGQGSQWIGMGAELLECSPVFAARVADCERALAPYVDWSLVEALRGGDLSRVDVVQPALWAVMVSLTAVWAEYGVTPAAVIGHSQGEIAAACVAGALTIEDAARVVAVRSRALRRLSGQGAMASLRASEEQTARLLDPAGDVTVAGVNGPASTVVSGPPEQVAAVVAAAEEQGLRARTIDVDYASHGPQVDRIADGLTEALAGVRPAAARVPFYSTVTGGRTGVPLDAGYWVTNLRRPVRFAATVKALLDDGHRVFIEAAPNPVLTPGIEECAEEAGVRAAALGTIRRDQGGRDQLVRALARAFTAGVDVDWTRCFPADPPPRVVDLPTYAFERERYWLAPEREVVDAADLGLGSTGHPVLGAAVEPADGDGRVLTGRVSPRRQSWLADHVIAGALLVPGAAQVEWALRAADEAGCSGVDEFVLRAPLAVADPGGVNVQVVVGAPGGDGRREVGVYSRAGAAWTCHATGMLGTASAAPGEPPAAWPPPGAEPVDLTGFYARADAAGYGYGPAFQGLRAMWRDGSEAYAEIDLPEAAAVRDGFGVHPALLDAVLHPLLEGGLDGGGVWLPFIWNDVALHAVGATSVRVRLSALGGDLDQGVRLTVTDPDGGPVLDAEVVLRRADEDRLRAAAEQERADQDGAGNGGRNGGRNGGGNGGAARRRPVASSGDGRDAGLADRLAALAEEERRRMVLDLVQGHSAAVLGYADPAEVRPDATFTELGLASVMAVELRDRLVSATGIALPAALVFGHPTPRDVAGELLRRVADGGAGTRTGRRAVGPILGELARLESSLSGADVGESDAGTVTARLEQLLETWKQARRSADEDDDGAADRLRSASSAEQVLDFIDNELGVS</sequence>
<dbReference type="SUPFAM" id="SSF47336">
    <property type="entry name" value="ACP-like"/>
    <property type="match status" value="2"/>
</dbReference>
<dbReference type="InterPro" id="IPR006162">
    <property type="entry name" value="Ppantetheine_attach_site"/>
</dbReference>
<evidence type="ECO:0000256" key="6">
    <source>
        <dbReference type="SAM" id="MobiDB-lite"/>
    </source>
</evidence>
<dbReference type="SUPFAM" id="SSF55048">
    <property type="entry name" value="Probable ACP-binding domain of malonyl-CoA ACP transacylase"/>
    <property type="match status" value="1"/>
</dbReference>
<feature type="domain" description="Carrier" evidence="7">
    <location>
        <begin position="2104"/>
        <end position="2179"/>
    </location>
</feature>
<protein>
    <submittedName>
        <fullName evidence="10">Beta-ketoacyl synthase N-terminal-like domain-containing protein</fullName>
    </submittedName>
</protein>
<dbReference type="PANTHER" id="PTHR43775">
    <property type="entry name" value="FATTY ACID SYNTHASE"/>
    <property type="match status" value="1"/>
</dbReference>
<evidence type="ECO:0000256" key="5">
    <source>
        <dbReference type="PROSITE-ProRule" id="PRU01363"/>
    </source>
</evidence>
<dbReference type="InterPro" id="IPR032821">
    <property type="entry name" value="PKS_assoc"/>
</dbReference>
<evidence type="ECO:0000313" key="10">
    <source>
        <dbReference type="EMBL" id="MFA1538209.1"/>
    </source>
</evidence>
<feature type="compositionally biased region" description="Basic and acidic residues" evidence="6">
    <location>
        <begin position="755"/>
        <end position="765"/>
    </location>
</feature>
<dbReference type="Pfam" id="PF00550">
    <property type="entry name" value="PP-binding"/>
    <property type="match status" value="2"/>
</dbReference>
<dbReference type="InterPro" id="IPR001227">
    <property type="entry name" value="Ac_transferase_dom_sf"/>
</dbReference>
<dbReference type="InterPro" id="IPR036736">
    <property type="entry name" value="ACP-like_sf"/>
</dbReference>
<feature type="domain" description="Ketosynthase family 3 (KS3)" evidence="8">
    <location>
        <begin position="6"/>
        <end position="415"/>
    </location>
</feature>
<evidence type="ECO:0000256" key="2">
    <source>
        <dbReference type="ARBA" id="ARBA00022553"/>
    </source>
</evidence>
<dbReference type="InterPro" id="IPR020807">
    <property type="entry name" value="PKS_DH"/>
</dbReference>
<dbReference type="InterPro" id="IPR049552">
    <property type="entry name" value="PKS_DH_N"/>
</dbReference>
<proteinExistence type="predicted"/>
<dbReference type="InterPro" id="IPR014043">
    <property type="entry name" value="Acyl_transferase_dom"/>
</dbReference>
<dbReference type="InterPro" id="IPR016035">
    <property type="entry name" value="Acyl_Trfase/lysoPLipase"/>
</dbReference>
<keyword evidence="4" id="KW-0012">Acyltransferase</keyword>
<dbReference type="Gene3D" id="3.40.366.10">
    <property type="entry name" value="Malonyl-Coenzyme A Acyl Carrier Protein, domain 2"/>
    <property type="match status" value="2"/>
</dbReference>
<dbReference type="InterPro" id="IPR016036">
    <property type="entry name" value="Malonyl_transacylase_ACP-bd"/>
</dbReference>
<keyword evidence="2" id="KW-0597">Phosphoprotein</keyword>
<evidence type="ECO:0000259" key="7">
    <source>
        <dbReference type="PROSITE" id="PS50075"/>
    </source>
</evidence>
<evidence type="ECO:0000256" key="3">
    <source>
        <dbReference type="ARBA" id="ARBA00022679"/>
    </source>
</evidence>
<dbReference type="SMART" id="SM00827">
    <property type="entry name" value="PKS_AT"/>
    <property type="match status" value="1"/>
</dbReference>
<dbReference type="PROSITE" id="PS00012">
    <property type="entry name" value="PHOSPHOPANTETHEINE"/>
    <property type="match status" value="1"/>
</dbReference>
<evidence type="ECO:0000259" key="8">
    <source>
        <dbReference type="PROSITE" id="PS52004"/>
    </source>
</evidence>
<dbReference type="Pfam" id="PF00698">
    <property type="entry name" value="Acyl_transf_1"/>
    <property type="match status" value="2"/>
</dbReference>
<feature type="region of interest" description="Disordered" evidence="6">
    <location>
        <begin position="748"/>
        <end position="778"/>
    </location>
</feature>
<dbReference type="InterPro" id="IPR049551">
    <property type="entry name" value="PKS_DH_C"/>
</dbReference>
<dbReference type="PROSITE" id="PS00606">
    <property type="entry name" value="KS3_1"/>
    <property type="match status" value="1"/>
</dbReference>
<gene>
    <name evidence="10" type="ORF">SM611_04640</name>
</gene>
<dbReference type="PROSITE" id="PS52004">
    <property type="entry name" value="KS3_2"/>
    <property type="match status" value="2"/>
</dbReference>
<dbReference type="InterPro" id="IPR042104">
    <property type="entry name" value="PKS_dehydratase_sf"/>
</dbReference>
<dbReference type="SUPFAM" id="SSF53901">
    <property type="entry name" value="Thiolase-like"/>
    <property type="match status" value="2"/>
</dbReference>
<keyword evidence="3" id="KW-0808">Transferase</keyword>